<dbReference type="Proteomes" id="UP000244896">
    <property type="component" value="Chromosome"/>
</dbReference>
<dbReference type="InterPro" id="IPR052173">
    <property type="entry name" value="Beta-lactam_resp_regulator"/>
</dbReference>
<sequence length="420" mass="45597">MTGMLLAITVRGTFVFLLTWLLDRAFRGRMSARSRRVWWVVVPVSFLLPAGLPLFPAPAVDHDTVAAAFSRAGDPGVGADGLAAASSGFFSISPGSALAAVWLLGVVAYLAVVIIRTARSSRHWSRIRLSTDEALLSLLEDCKEKAGVTAPIGIAVAGDIPAPALLGWLRPRILLPEAFVFPGQRETLRAVLLHELAHFRSLDIPLHWLQTLACAVHWFNPFAHLGARAWMRFREEAADEAAIIWFGGDGAEDYGEAFVNALKHSRIFSLPFGSSTVVKFNQNHKQRMIMILNHAKKTPRAHLAAVVALALTVAATVLPVQADNSATPAQPDTSTQSIDGWPKAIDASLTIVIEKNGNIRFNGKQATVDQLAVLLHQVKTISRDTPVLISVEENTPIKAVVFVVDVCRKIGLSKLSLQSW</sequence>
<keyword evidence="3" id="KW-1003">Cell membrane</keyword>
<keyword evidence="6 8" id="KW-0472">Membrane</keyword>
<name>A0A2U8E3N2_9BACT</name>
<dbReference type="KEGG" id="elut:CKA38_09815"/>
<dbReference type="InterPro" id="IPR008756">
    <property type="entry name" value="Peptidase_M56"/>
</dbReference>
<dbReference type="OrthoDB" id="180557at2"/>
<organism evidence="10 11">
    <name type="scientific">Ereboglobus luteus</name>
    <dbReference type="NCBI Taxonomy" id="1796921"/>
    <lineage>
        <taxon>Bacteria</taxon>
        <taxon>Pseudomonadati</taxon>
        <taxon>Verrucomicrobiota</taxon>
        <taxon>Opitutia</taxon>
        <taxon>Opitutales</taxon>
        <taxon>Opitutaceae</taxon>
        <taxon>Ereboglobus</taxon>
    </lineage>
</organism>
<evidence type="ECO:0000256" key="5">
    <source>
        <dbReference type="ARBA" id="ARBA00022989"/>
    </source>
</evidence>
<evidence type="ECO:0000256" key="6">
    <source>
        <dbReference type="ARBA" id="ARBA00023136"/>
    </source>
</evidence>
<dbReference type="Pfam" id="PF05569">
    <property type="entry name" value="Peptidase_M56"/>
    <property type="match status" value="1"/>
</dbReference>
<feature type="domain" description="Peptidase M56" evidence="9">
    <location>
        <begin position="5"/>
        <end position="291"/>
    </location>
</feature>
<keyword evidence="11" id="KW-1185">Reference proteome</keyword>
<comment type="subcellular location">
    <subcellularLocation>
        <location evidence="1">Cell membrane</location>
        <topology evidence="1">Single-pass membrane protein</topology>
    </subcellularLocation>
    <subcellularLocation>
        <location evidence="7">Cell membrane</location>
        <topology evidence="7">Single-pass type II membrane protein</topology>
    </subcellularLocation>
</comment>
<keyword evidence="7" id="KW-0813">Transport</keyword>
<evidence type="ECO:0000259" key="9">
    <source>
        <dbReference type="Pfam" id="PF05569"/>
    </source>
</evidence>
<evidence type="ECO:0000313" key="10">
    <source>
        <dbReference type="EMBL" id="AWI09499.1"/>
    </source>
</evidence>
<dbReference type="CDD" id="cd07341">
    <property type="entry name" value="M56_BlaR1_MecR1_like"/>
    <property type="match status" value="1"/>
</dbReference>
<evidence type="ECO:0000256" key="7">
    <source>
        <dbReference type="RuleBase" id="RU003879"/>
    </source>
</evidence>
<keyword evidence="5 8" id="KW-1133">Transmembrane helix</keyword>
<dbReference type="AlphaFoldDB" id="A0A2U8E3N2"/>
<proteinExistence type="inferred from homology"/>
<evidence type="ECO:0000256" key="8">
    <source>
        <dbReference type="SAM" id="Phobius"/>
    </source>
</evidence>
<evidence type="ECO:0000256" key="1">
    <source>
        <dbReference type="ARBA" id="ARBA00004162"/>
    </source>
</evidence>
<dbReference type="PANTHER" id="PTHR34978:SF3">
    <property type="entry name" value="SLR0241 PROTEIN"/>
    <property type="match status" value="1"/>
</dbReference>
<dbReference type="GO" id="GO:0005886">
    <property type="term" value="C:plasma membrane"/>
    <property type="evidence" value="ECO:0007669"/>
    <property type="project" value="UniProtKB-SubCell"/>
</dbReference>
<dbReference type="GO" id="GO:0015031">
    <property type="term" value="P:protein transport"/>
    <property type="evidence" value="ECO:0007669"/>
    <property type="project" value="UniProtKB-KW"/>
</dbReference>
<dbReference type="Pfam" id="PF02472">
    <property type="entry name" value="ExbD"/>
    <property type="match status" value="1"/>
</dbReference>
<keyword evidence="4 7" id="KW-0812">Transmembrane</keyword>
<keyword evidence="7" id="KW-0653">Protein transport</keyword>
<comment type="similarity">
    <text evidence="2 7">Belongs to the ExbD/TolR family.</text>
</comment>
<evidence type="ECO:0000313" key="11">
    <source>
        <dbReference type="Proteomes" id="UP000244896"/>
    </source>
</evidence>
<accession>A0A2U8E3N2</accession>
<dbReference type="Gene3D" id="3.30.420.270">
    <property type="match status" value="1"/>
</dbReference>
<dbReference type="PANTHER" id="PTHR34978">
    <property type="entry name" value="POSSIBLE SENSOR-TRANSDUCER PROTEIN BLAR"/>
    <property type="match status" value="1"/>
</dbReference>
<feature type="transmembrane region" description="Helical" evidence="8">
    <location>
        <begin position="97"/>
        <end position="118"/>
    </location>
</feature>
<evidence type="ECO:0000256" key="3">
    <source>
        <dbReference type="ARBA" id="ARBA00022475"/>
    </source>
</evidence>
<protein>
    <recommendedName>
        <fullName evidence="9">Peptidase M56 domain-containing protein</fullName>
    </recommendedName>
</protein>
<dbReference type="InterPro" id="IPR003400">
    <property type="entry name" value="ExbD"/>
</dbReference>
<reference evidence="10 11" key="1">
    <citation type="journal article" date="2018" name="Syst. Appl. Microbiol.">
        <title>Ereboglobus luteus gen. nov. sp. nov. from cockroach guts, and new insights into the oxygen relationship of the genera Opitutus and Didymococcus (Verrucomicrobia: Opitutaceae).</title>
        <authorList>
            <person name="Tegtmeier D."/>
            <person name="Belitz A."/>
            <person name="Radek R."/>
            <person name="Heimerl T."/>
            <person name="Brune A."/>
        </authorList>
    </citation>
    <scope>NUCLEOTIDE SEQUENCE [LARGE SCALE GENOMIC DNA]</scope>
    <source>
        <strain evidence="10 11">Ho45</strain>
    </source>
</reference>
<feature type="transmembrane region" description="Helical" evidence="8">
    <location>
        <begin position="37"/>
        <end position="55"/>
    </location>
</feature>
<dbReference type="GO" id="GO:0022857">
    <property type="term" value="F:transmembrane transporter activity"/>
    <property type="evidence" value="ECO:0007669"/>
    <property type="project" value="InterPro"/>
</dbReference>
<dbReference type="EMBL" id="CP023004">
    <property type="protein sequence ID" value="AWI09499.1"/>
    <property type="molecule type" value="Genomic_DNA"/>
</dbReference>
<gene>
    <name evidence="10" type="ORF">CKA38_09815</name>
</gene>
<evidence type="ECO:0000256" key="4">
    <source>
        <dbReference type="ARBA" id="ARBA00022692"/>
    </source>
</evidence>
<evidence type="ECO:0000256" key="2">
    <source>
        <dbReference type="ARBA" id="ARBA00005811"/>
    </source>
</evidence>
<feature type="transmembrane region" description="Helical" evidence="8">
    <location>
        <begin position="6"/>
        <end position="25"/>
    </location>
</feature>